<proteinExistence type="predicted"/>
<name>A0A3B6VP95_BRAPL</name>
<evidence type="ECO:0000313" key="1">
    <source>
        <dbReference type="EMBL" id="AGA66312.1"/>
    </source>
</evidence>
<protein>
    <submittedName>
        <fullName evidence="1">Uncharacterized protein</fullName>
    </submittedName>
</protein>
<dbReference type="KEGG" id="bpip:BPP43_05290"/>
<dbReference type="AlphaFoldDB" id="A0A3B6VP95"/>
<gene>
    <name evidence="1" type="ORF">BPP43_05290</name>
</gene>
<organism evidence="1 2">
    <name type="scientific">Brachyspira pilosicoli P43/6/78</name>
    <dbReference type="NCBI Taxonomy" id="1042417"/>
    <lineage>
        <taxon>Bacteria</taxon>
        <taxon>Pseudomonadati</taxon>
        <taxon>Spirochaetota</taxon>
        <taxon>Spirochaetia</taxon>
        <taxon>Brachyspirales</taxon>
        <taxon>Brachyspiraceae</taxon>
        <taxon>Brachyspira</taxon>
    </lineage>
</organism>
<dbReference type="Proteomes" id="UP000010793">
    <property type="component" value="Chromosome"/>
</dbReference>
<sequence length="153" mass="18644">MKKLFCIFFILSINLFSQYYYSPTPRVGNVKPLIPNQRIPMYQPRYDLYNQRYKNYGYTKTYYKNGRFYKFGNGYMTYQEREKLKAIDGRYSPRIRMLEDRMRLNNSKILSEIYQKSPNNNSVNSAVNDNFRIQMQIQMIETLRNLDIDRNFK</sequence>
<keyword evidence="2" id="KW-1185">Reference proteome</keyword>
<dbReference type="EMBL" id="CP002873">
    <property type="protein sequence ID" value="AGA66312.1"/>
    <property type="molecule type" value="Genomic_DNA"/>
</dbReference>
<dbReference type="RefSeq" id="WP_013244904.1">
    <property type="nucleotide sequence ID" value="NC_019908.1"/>
</dbReference>
<evidence type="ECO:0000313" key="2">
    <source>
        <dbReference type="Proteomes" id="UP000010793"/>
    </source>
</evidence>
<reference evidence="1 2" key="1">
    <citation type="journal article" date="2013" name="Genome Announc.">
        <title>Complete Genome Sequence of the Porcine Strain Brachyspira pilosicoli P43/6/78(T.).</title>
        <authorList>
            <person name="Lin C."/>
            <person name="den Bakker H.C."/>
            <person name="Suzuki H."/>
            <person name="Lefebure T."/>
            <person name="Ponnala L."/>
            <person name="Sun Q."/>
            <person name="Stanhope M.J."/>
            <person name="Wiedmann M."/>
            <person name="Duhamel G.E."/>
        </authorList>
    </citation>
    <scope>NUCLEOTIDE SEQUENCE [LARGE SCALE GENOMIC DNA]</scope>
    <source>
        <strain evidence="1 2">P43/6/78</strain>
    </source>
</reference>
<dbReference type="GeneID" id="56440532"/>
<accession>A0A3B6VP95</accession>